<evidence type="ECO:0000256" key="3">
    <source>
        <dbReference type="ARBA" id="ARBA00023136"/>
    </source>
</evidence>
<dbReference type="Gene3D" id="3.30.530.20">
    <property type="match status" value="1"/>
</dbReference>
<evidence type="ECO:0000256" key="2">
    <source>
        <dbReference type="ARBA" id="ARBA00022692"/>
    </source>
</evidence>
<dbReference type="InterPro" id="IPR000799">
    <property type="entry name" value="StAR-like"/>
</dbReference>
<reference evidence="5" key="1">
    <citation type="submission" date="2021-06" db="EMBL/GenBank/DDBJ databases">
        <title>Parelaphostrongylus tenuis whole genome reference sequence.</title>
        <authorList>
            <person name="Garwood T.J."/>
            <person name="Larsen P.A."/>
            <person name="Fountain-Jones N.M."/>
            <person name="Garbe J.R."/>
            <person name="Macchietto M.G."/>
            <person name="Kania S.A."/>
            <person name="Gerhold R.W."/>
            <person name="Richards J.E."/>
            <person name="Wolf T.M."/>
        </authorList>
    </citation>
    <scope>NUCLEOTIDE SEQUENCE</scope>
    <source>
        <strain evidence="5">MNPRO001-30</strain>
        <tissue evidence="5">Meninges</tissue>
    </source>
</reference>
<dbReference type="InterPro" id="IPR051869">
    <property type="entry name" value="STARD3"/>
</dbReference>
<keyword evidence="6" id="KW-1185">Reference proteome</keyword>
<dbReference type="GO" id="GO:0008289">
    <property type="term" value="F:lipid binding"/>
    <property type="evidence" value="ECO:0007669"/>
    <property type="project" value="InterPro"/>
</dbReference>
<sequence length="324" mass="37035">MILFFFSHKQGGLPQYLLVLASFSIAWFELWLVPFKVLPGERRYEHNLLTNQEDGFTVRSDSLREPRRRNGAASRRYMSDDEFRTAVEFSSEDESRRRHGYGPPTLDIGFISGEMKESFEKAIRAASEKVDSELRQARLGEWKVLRADGPMVSQSPDSSYYIRSEFSCSPKTLFNAAWNDVAQWNKQLLDGRVLAKVDQDTELYYSRSAPSLKGYVGSRDFVDIRRMYYDSAIQVYHGVFVSVDYPPIPADPNKKIIRGVNGPSCIRAGNDAATGNSYLEWIMRTDLKGGLPKRLIQSKMLGYFIDHINNLHGYIERQPKTGVS</sequence>
<dbReference type="GO" id="GO:0005765">
    <property type="term" value="C:lysosomal membrane"/>
    <property type="evidence" value="ECO:0007669"/>
    <property type="project" value="TreeGrafter"/>
</dbReference>
<dbReference type="Pfam" id="PF01852">
    <property type="entry name" value="START"/>
    <property type="match status" value="1"/>
</dbReference>
<evidence type="ECO:0000259" key="4">
    <source>
        <dbReference type="PROSITE" id="PS50848"/>
    </source>
</evidence>
<evidence type="ECO:0000313" key="5">
    <source>
        <dbReference type="EMBL" id="KAJ1366416.1"/>
    </source>
</evidence>
<name>A0AAD5QZ59_PARTN</name>
<dbReference type="Proteomes" id="UP001196413">
    <property type="component" value="Unassembled WGS sequence"/>
</dbReference>
<dbReference type="InterPro" id="IPR019498">
    <property type="entry name" value="MENTAL"/>
</dbReference>
<dbReference type="PRINTS" id="PR00978">
    <property type="entry name" value="STARPROTEIN"/>
</dbReference>
<proteinExistence type="predicted"/>
<keyword evidence="3" id="KW-0472">Membrane</keyword>
<dbReference type="PANTHER" id="PTHR46121:SF4">
    <property type="entry name" value="STEROIDOGENIC ACUTE REGULATORY PROTEIN-LIKE"/>
    <property type="match status" value="1"/>
</dbReference>
<dbReference type="PANTHER" id="PTHR46121">
    <property type="entry name" value="STEROIDOGENIC ACUTE REGULATORY PROTEIN-LIKE"/>
    <property type="match status" value="1"/>
</dbReference>
<evidence type="ECO:0000313" key="6">
    <source>
        <dbReference type="Proteomes" id="UP001196413"/>
    </source>
</evidence>
<protein>
    <recommendedName>
        <fullName evidence="4">START domain-containing protein</fullName>
    </recommendedName>
</protein>
<keyword evidence="2" id="KW-0812">Transmembrane</keyword>
<dbReference type="InterPro" id="IPR002913">
    <property type="entry name" value="START_lipid-bd_dom"/>
</dbReference>
<gene>
    <name evidence="5" type="ORF">KIN20_027070</name>
</gene>
<comment type="subcellular location">
    <subcellularLocation>
        <location evidence="1">Membrane</location>
        <topology evidence="1">Multi-pass membrane protein</topology>
    </subcellularLocation>
</comment>
<comment type="caution">
    <text evidence="5">The sequence shown here is derived from an EMBL/GenBank/DDBJ whole genome shotgun (WGS) entry which is preliminary data.</text>
</comment>
<dbReference type="GO" id="GO:0005789">
    <property type="term" value="C:endoplasmic reticulum membrane"/>
    <property type="evidence" value="ECO:0007669"/>
    <property type="project" value="TreeGrafter"/>
</dbReference>
<evidence type="ECO:0000256" key="1">
    <source>
        <dbReference type="ARBA" id="ARBA00004141"/>
    </source>
</evidence>
<dbReference type="SMART" id="SM00234">
    <property type="entry name" value="START"/>
    <property type="match status" value="1"/>
</dbReference>
<dbReference type="GO" id="GO:0031902">
    <property type="term" value="C:late endosome membrane"/>
    <property type="evidence" value="ECO:0007669"/>
    <property type="project" value="TreeGrafter"/>
</dbReference>
<dbReference type="EMBL" id="JAHQIW010005549">
    <property type="protein sequence ID" value="KAJ1366416.1"/>
    <property type="molecule type" value="Genomic_DNA"/>
</dbReference>
<dbReference type="GO" id="GO:0099044">
    <property type="term" value="P:vesicle tethering to endoplasmic reticulum"/>
    <property type="evidence" value="ECO:0007669"/>
    <property type="project" value="TreeGrafter"/>
</dbReference>
<dbReference type="Pfam" id="PF10457">
    <property type="entry name" value="MENTAL"/>
    <property type="match status" value="1"/>
</dbReference>
<organism evidence="5 6">
    <name type="scientific">Parelaphostrongylus tenuis</name>
    <name type="common">Meningeal worm</name>
    <dbReference type="NCBI Taxonomy" id="148309"/>
    <lineage>
        <taxon>Eukaryota</taxon>
        <taxon>Metazoa</taxon>
        <taxon>Ecdysozoa</taxon>
        <taxon>Nematoda</taxon>
        <taxon>Chromadorea</taxon>
        <taxon>Rhabditida</taxon>
        <taxon>Rhabditina</taxon>
        <taxon>Rhabditomorpha</taxon>
        <taxon>Strongyloidea</taxon>
        <taxon>Metastrongylidae</taxon>
        <taxon>Parelaphostrongylus</taxon>
    </lineage>
</organism>
<dbReference type="SUPFAM" id="SSF55961">
    <property type="entry name" value="Bet v1-like"/>
    <property type="match status" value="1"/>
</dbReference>
<dbReference type="AlphaFoldDB" id="A0AAD5QZ59"/>
<accession>A0AAD5QZ59</accession>
<dbReference type="InterPro" id="IPR023393">
    <property type="entry name" value="START-like_dom_sf"/>
</dbReference>
<dbReference type="GO" id="GO:0140284">
    <property type="term" value="C:endoplasmic reticulum-endosome membrane contact site"/>
    <property type="evidence" value="ECO:0007669"/>
    <property type="project" value="TreeGrafter"/>
</dbReference>
<feature type="domain" description="START" evidence="4">
    <location>
        <begin position="171"/>
        <end position="320"/>
    </location>
</feature>
<dbReference type="PROSITE" id="PS50848">
    <property type="entry name" value="START"/>
    <property type="match status" value="1"/>
</dbReference>